<gene>
    <name evidence="1" type="ORF">NP590_02215</name>
</gene>
<dbReference type="Pfam" id="PF13528">
    <property type="entry name" value="Glyco_trans_1_3"/>
    <property type="match status" value="1"/>
</dbReference>
<keyword evidence="2" id="KW-1185">Reference proteome</keyword>
<reference evidence="1 2" key="1">
    <citation type="submission" date="2022-07" db="EMBL/GenBank/DDBJ databases">
        <title>Methylomonas rivi sp. nov., Methylomonas rosea sp. nov., Methylomonas aureus sp. nov. and Methylomonas subterranea sp. nov., four novel methanotrophs isolated from a freshwater creek and the deep terrestrial subsurface.</title>
        <authorList>
            <person name="Abin C."/>
            <person name="Sankaranarayanan K."/>
            <person name="Garner C."/>
            <person name="Sindelar R."/>
            <person name="Kotary K."/>
            <person name="Garner R."/>
            <person name="Barclay S."/>
            <person name="Lawson P."/>
            <person name="Krumholz L."/>
        </authorList>
    </citation>
    <scope>NUCLEOTIDE SEQUENCE [LARGE SCALE GENOMIC DNA]</scope>
    <source>
        <strain evidence="1 2">SURF-2</strain>
    </source>
</reference>
<dbReference type="EMBL" id="JANIBJ010000003">
    <property type="protein sequence ID" value="MCQ8102907.1"/>
    <property type="molecule type" value="Genomic_DNA"/>
</dbReference>
<organism evidence="1 2">
    <name type="scientific">Methylomonas subterranea</name>
    <dbReference type="NCBI Taxonomy" id="2952225"/>
    <lineage>
        <taxon>Bacteria</taxon>
        <taxon>Pseudomonadati</taxon>
        <taxon>Pseudomonadota</taxon>
        <taxon>Gammaproteobacteria</taxon>
        <taxon>Methylococcales</taxon>
        <taxon>Methylococcaceae</taxon>
        <taxon>Methylomonas</taxon>
    </lineage>
</organism>
<protein>
    <submittedName>
        <fullName evidence="1">Glycosyltransferase</fullName>
    </submittedName>
</protein>
<dbReference type="SUPFAM" id="SSF53756">
    <property type="entry name" value="UDP-Glycosyltransferase/glycogen phosphorylase"/>
    <property type="match status" value="1"/>
</dbReference>
<sequence>MKIFYGVQGTGNGHITRARVMAGELYAAGFEVCFQFTGRPAEKYFDMQVFNGYQTREGLTFNTRNGQVSYLKTALQASPIRFVKDIKALDLSSYDYVISDFEPVTAWAARRQKKPVIGIGHQYAFGHAIPRKGSDPLAEQVMKLFAPADVGVGLHWHHFGQPILPPIIETPAFPEKVLVNKIVVYLPFEDQQTVMRLLCPFENFEFHVYAPEPIESKYPHIAFKPLSRDGFQRDLYDCAGIISNAGFELASESLQMGKKILAKPLHAQMEQISNAAALEQLGYGHTMFDLDAQVIEDWLHNPHAVRVTYPNVAKVIVDWLRHGMPKMDSEFVENVWDSVEVLQVRHGEMLAPAARTSAA</sequence>
<proteinExistence type="predicted"/>
<evidence type="ECO:0000313" key="1">
    <source>
        <dbReference type="EMBL" id="MCQ8102907.1"/>
    </source>
</evidence>
<evidence type="ECO:0000313" key="2">
    <source>
        <dbReference type="Proteomes" id="UP001524499"/>
    </source>
</evidence>
<dbReference type="Gene3D" id="3.40.50.2000">
    <property type="entry name" value="Glycogen Phosphorylase B"/>
    <property type="match status" value="1"/>
</dbReference>
<dbReference type="InterPro" id="IPR005262">
    <property type="entry name" value="MJ1255-like"/>
</dbReference>
<comment type="caution">
    <text evidence="1">The sequence shown here is derived from an EMBL/GenBank/DDBJ whole genome shotgun (WGS) entry which is preliminary data.</text>
</comment>
<dbReference type="NCBIfam" id="TIGR00661">
    <property type="entry name" value="MJ1255"/>
    <property type="match status" value="1"/>
</dbReference>
<accession>A0ABT1TBS0</accession>
<dbReference type="Proteomes" id="UP001524499">
    <property type="component" value="Unassembled WGS sequence"/>
</dbReference>
<dbReference type="RefSeq" id="WP_256600537.1">
    <property type="nucleotide sequence ID" value="NZ_JANIBJ010000003.1"/>
</dbReference>
<name>A0ABT1TBS0_9GAMM</name>